<evidence type="ECO:0000256" key="4">
    <source>
        <dbReference type="ARBA" id="ARBA00022475"/>
    </source>
</evidence>
<dbReference type="Proteomes" id="UP000051378">
    <property type="component" value="Unassembled WGS sequence"/>
</dbReference>
<keyword evidence="10" id="KW-1185">Reference proteome</keyword>
<dbReference type="GO" id="GO:0005886">
    <property type="term" value="C:plasma membrane"/>
    <property type="evidence" value="ECO:0007669"/>
    <property type="project" value="UniProtKB-SubCell"/>
</dbReference>
<evidence type="ECO:0000256" key="6">
    <source>
        <dbReference type="ARBA" id="ARBA00022989"/>
    </source>
</evidence>
<dbReference type="InterPro" id="IPR006419">
    <property type="entry name" value="NMN_transpt_PnuC"/>
</dbReference>
<comment type="similarity">
    <text evidence="2">Belongs to the nicotinamide ribonucleoside (NR) uptake permease (TC 4.B.1) family.</text>
</comment>
<feature type="transmembrane region" description="Helical" evidence="8">
    <location>
        <begin position="112"/>
        <end position="129"/>
    </location>
</feature>
<feature type="transmembrane region" description="Helical" evidence="8">
    <location>
        <begin position="63"/>
        <end position="81"/>
    </location>
</feature>
<proteinExistence type="inferred from homology"/>
<accession>A0A0R2DI64</accession>
<feature type="transmembrane region" description="Helical" evidence="8">
    <location>
        <begin position="232"/>
        <end position="250"/>
    </location>
</feature>
<comment type="caution">
    <text evidence="9">The sequence shown here is derived from an EMBL/GenBank/DDBJ whole genome shotgun (WGS) entry which is preliminary data.</text>
</comment>
<feature type="transmembrane region" description="Helical" evidence="8">
    <location>
        <begin position="39"/>
        <end position="57"/>
    </location>
</feature>
<evidence type="ECO:0000256" key="2">
    <source>
        <dbReference type="ARBA" id="ARBA00006669"/>
    </source>
</evidence>
<dbReference type="Pfam" id="PF04973">
    <property type="entry name" value="NMN_transporter"/>
    <property type="match status" value="1"/>
</dbReference>
<keyword evidence="5 8" id="KW-0812">Transmembrane</keyword>
<dbReference type="NCBIfam" id="TIGR01528">
    <property type="entry name" value="NMN_trans_PnuC"/>
    <property type="match status" value="1"/>
</dbReference>
<feature type="transmembrane region" description="Helical" evidence="8">
    <location>
        <begin position="176"/>
        <end position="195"/>
    </location>
</feature>
<feature type="transmembrane region" description="Helical" evidence="8">
    <location>
        <begin position="150"/>
        <end position="170"/>
    </location>
</feature>
<organism evidence="9 10">
    <name type="scientific">Holzapfeliella floricola DSM 23037 = JCM 16512</name>
    <dbReference type="NCBI Taxonomy" id="1423744"/>
    <lineage>
        <taxon>Bacteria</taxon>
        <taxon>Bacillati</taxon>
        <taxon>Bacillota</taxon>
        <taxon>Bacilli</taxon>
        <taxon>Lactobacillales</taxon>
        <taxon>Lactobacillaceae</taxon>
        <taxon>Holzapfeliella</taxon>
    </lineage>
</organism>
<evidence type="ECO:0000256" key="7">
    <source>
        <dbReference type="ARBA" id="ARBA00023136"/>
    </source>
</evidence>
<dbReference type="RefSeq" id="WP_056975052.1">
    <property type="nucleotide sequence ID" value="NZ_AYZL01000020.1"/>
</dbReference>
<protein>
    <submittedName>
        <fullName evidence="9">Transport protein</fullName>
    </submittedName>
</protein>
<keyword evidence="3" id="KW-0813">Transport</keyword>
<reference evidence="9 10" key="1">
    <citation type="journal article" date="2015" name="Genome Announc.">
        <title>Expanding the biotechnology potential of lactobacilli through comparative genomics of 213 strains and associated genera.</title>
        <authorList>
            <person name="Sun Z."/>
            <person name="Harris H.M."/>
            <person name="McCann A."/>
            <person name="Guo C."/>
            <person name="Argimon S."/>
            <person name="Zhang W."/>
            <person name="Yang X."/>
            <person name="Jeffery I.B."/>
            <person name="Cooney J.C."/>
            <person name="Kagawa T.F."/>
            <person name="Liu W."/>
            <person name="Song Y."/>
            <person name="Salvetti E."/>
            <person name="Wrobel A."/>
            <person name="Rasinkangas P."/>
            <person name="Parkhill J."/>
            <person name="Rea M.C."/>
            <person name="O'Sullivan O."/>
            <person name="Ritari J."/>
            <person name="Douillard F.P."/>
            <person name="Paul Ross R."/>
            <person name="Yang R."/>
            <person name="Briner A.E."/>
            <person name="Felis G.E."/>
            <person name="de Vos W.M."/>
            <person name="Barrangou R."/>
            <person name="Klaenhammer T.R."/>
            <person name="Caufield P.W."/>
            <person name="Cui Y."/>
            <person name="Zhang H."/>
            <person name="O'Toole P.W."/>
        </authorList>
    </citation>
    <scope>NUCLEOTIDE SEQUENCE [LARGE SCALE GENOMIC DNA]</scope>
    <source>
        <strain evidence="9 10">DSM 23037</strain>
    </source>
</reference>
<evidence type="ECO:0000256" key="5">
    <source>
        <dbReference type="ARBA" id="ARBA00022692"/>
    </source>
</evidence>
<evidence type="ECO:0000256" key="1">
    <source>
        <dbReference type="ARBA" id="ARBA00004651"/>
    </source>
</evidence>
<feature type="transmembrane region" description="Helical" evidence="8">
    <location>
        <begin position="88"/>
        <end position="106"/>
    </location>
</feature>
<dbReference type="OrthoDB" id="9791248at2"/>
<keyword evidence="7 8" id="KW-0472">Membrane</keyword>
<evidence type="ECO:0000256" key="8">
    <source>
        <dbReference type="SAM" id="Phobius"/>
    </source>
</evidence>
<keyword evidence="6 8" id="KW-1133">Transmembrane helix</keyword>
<gene>
    <name evidence="9" type="ORF">FC86_GL000848</name>
</gene>
<sequence>MKNKQWFHQQITYLKEGSQTVFSIKDNLKELGALTTKEYGLLALMLLATILSSVLSGGLGTTMGIITLVCSIATALNLILIDRGFITNYIWGILAALVWLIIAFENRLFGDIASQLYYFVMQFIGIIEWQKSKSQRHSDFVESKSINKTMAAIMTVVTIVVYLFIVYTSYQLGGNQVWLDAALLPLALVAQLLMTYGYKSQWIVWIIINALNVVIWSIQLSQTDSSSTVSMLVLQIVMLINSLYGAYVWYKQAQ</sequence>
<name>A0A0R2DI64_9LACO</name>
<dbReference type="PANTHER" id="PTHR36122">
    <property type="entry name" value="NICOTINAMIDE RIBOSIDE TRANSPORTER PNUC"/>
    <property type="match status" value="1"/>
</dbReference>
<evidence type="ECO:0000256" key="3">
    <source>
        <dbReference type="ARBA" id="ARBA00022448"/>
    </source>
</evidence>
<dbReference type="STRING" id="1423744.FC86_GL000848"/>
<evidence type="ECO:0000313" key="9">
    <source>
        <dbReference type="EMBL" id="KRN03737.1"/>
    </source>
</evidence>
<dbReference type="EMBL" id="AYZL01000020">
    <property type="protein sequence ID" value="KRN03737.1"/>
    <property type="molecule type" value="Genomic_DNA"/>
</dbReference>
<evidence type="ECO:0000313" key="10">
    <source>
        <dbReference type="Proteomes" id="UP000051378"/>
    </source>
</evidence>
<dbReference type="AlphaFoldDB" id="A0A0R2DI64"/>
<feature type="transmembrane region" description="Helical" evidence="8">
    <location>
        <begin position="202"/>
        <end position="220"/>
    </location>
</feature>
<dbReference type="PANTHER" id="PTHR36122:SF2">
    <property type="entry name" value="NICOTINAMIDE RIBOSIDE TRANSPORTER PNUC"/>
    <property type="match status" value="1"/>
</dbReference>
<dbReference type="GO" id="GO:0034257">
    <property type="term" value="F:nicotinamide riboside transmembrane transporter activity"/>
    <property type="evidence" value="ECO:0007669"/>
    <property type="project" value="InterPro"/>
</dbReference>
<keyword evidence="4" id="KW-1003">Cell membrane</keyword>
<comment type="subcellular location">
    <subcellularLocation>
        <location evidence="1">Cell membrane</location>
        <topology evidence="1">Multi-pass membrane protein</topology>
    </subcellularLocation>
</comment>
<dbReference type="PATRIC" id="fig|1423744.4.peg.872"/>